<organism evidence="10 11">
    <name type="scientific">Synchytrium microbalum</name>
    <dbReference type="NCBI Taxonomy" id="1806994"/>
    <lineage>
        <taxon>Eukaryota</taxon>
        <taxon>Fungi</taxon>
        <taxon>Fungi incertae sedis</taxon>
        <taxon>Chytridiomycota</taxon>
        <taxon>Chytridiomycota incertae sedis</taxon>
        <taxon>Chytridiomycetes</taxon>
        <taxon>Synchytriales</taxon>
        <taxon>Synchytriaceae</taxon>
        <taxon>Synchytrium</taxon>
    </lineage>
</organism>
<dbReference type="PANTHER" id="PTHR33281:SF19">
    <property type="entry name" value="VOLTAGE-DEPENDENT ANION CHANNEL-FORMING PROTEIN YNEE"/>
    <property type="match status" value="1"/>
</dbReference>
<feature type="transmembrane region" description="Helical" evidence="9">
    <location>
        <begin position="39"/>
        <end position="63"/>
    </location>
</feature>
<comment type="caution">
    <text evidence="10">The sequence shown here is derived from an EMBL/GenBank/DDBJ whole genome shotgun (WGS) entry which is preliminary data.</text>
</comment>
<evidence type="ECO:0000256" key="3">
    <source>
        <dbReference type="ARBA" id="ARBA00022475"/>
    </source>
</evidence>
<name>A0A507C639_9FUNG</name>
<dbReference type="OrthoDB" id="1368at2759"/>
<accession>A0A507C639</accession>
<gene>
    <name evidence="10" type="ORF">SmJEL517_g00868</name>
</gene>
<dbReference type="Proteomes" id="UP000319731">
    <property type="component" value="Unassembled WGS sequence"/>
</dbReference>
<evidence type="ECO:0000313" key="11">
    <source>
        <dbReference type="Proteomes" id="UP000319731"/>
    </source>
</evidence>
<evidence type="ECO:0000256" key="7">
    <source>
        <dbReference type="ARBA" id="ARBA00023136"/>
    </source>
</evidence>
<feature type="transmembrane region" description="Helical" evidence="9">
    <location>
        <begin position="69"/>
        <end position="90"/>
    </location>
</feature>
<evidence type="ECO:0000256" key="4">
    <source>
        <dbReference type="ARBA" id="ARBA00022692"/>
    </source>
</evidence>
<dbReference type="Pfam" id="PF25539">
    <property type="entry name" value="Bestrophin_2"/>
    <property type="match status" value="1"/>
</dbReference>
<dbReference type="GO" id="GO:0005254">
    <property type="term" value="F:chloride channel activity"/>
    <property type="evidence" value="ECO:0007669"/>
    <property type="project" value="InterPro"/>
</dbReference>
<keyword evidence="11" id="KW-1185">Reference proteome</keyword>
<dbReference type="RefSeq" id="XP_031027130.1">
    <property type="nucleotide sequence ID" value="XM_031166796.1"/>
</dbReference>
<keyword evidence="2" id="KW-0813">Transport</keyword>
<dbReference type="GO" id="GO:0005886">
    <property type="term" value="C:plasma membrane"/>
    <property type="evidence" value="ECO:0007669"/>
    <property type="project" value="UniProtKB-SubCell"/>
</dbReference>
<keyword evidence="7 9" id="KW-0472">Membrane</keyword>
<sequence length="444" mass="49770">MAASKKKTTPVRSSRKHVRLEISNSTSYRYRDLFRLTGSVAGVVLLPTLFFTLWATLWVVLYMEAQWKWIAISPQLITVLGVTLGLLLVFRTNTAYDRYWEGRRLWGTYLTQSRNLARYFWVSVVSKGDNPLRDLEEKKGAINLILAFLYASKHYLRAEDSFDYPDTYPYLSHLADFKDENDPPEIRNLPIYILTHLAAYVAKMRAQDKLDVGTQGQCMTSLAALTDSLSALERIRSSPIPLAYSIHLKHCLFVYLLGIPFQVVNGTYYFAIPIAAIASFTLIGIESIGCEIENPFGTDANDLPIEDFCDSMRHEIARLIRRKATFDPADWSAPFIDDIVEYEHMHLSVTIKEADQLLKRSQTGINVSVGELTEAIEKIEAEKKSIVSGHRKSAQSTPPTPDAEVSQPDGNGTIQIPRSPDGGTAFGRAGVKLSPEQPASTLSK</sequence>
<keyword evidence="3" id="KW-1003">Cell membrane</keyword>
<dbReference type="InterPro" id="IPR044669">
    <property type="entry name" value="YneE/VCCN1/2-like"/>
</dbReference>
<reference evidence="10 11" key="1">
    <citation type="journal article" date="2019" name="Sci. Rep.">
        <title>Comparative genomics of chytrid fungi reveal insights into the obligate biotrophic and pathogenic lifestyle of Synchytrium endobioticum.</title>
        <authorList>
            <person name="van de Vossenberg B.T.L.H."/>
            <person name="Warris S."/>
            <person name="Nguyen H.D.T."/>
            <person name="van Gent-Pelzer M.P.E."/>
            <person name="Joly D.L."/>
            <person name="van de Geest H.C."/>
            <person name="Bonants P.J.M."/>
            <person name="Smith D.S."/>
            <person name="Levesque C.A."/>
            <person name="van der Lee T.A.J."/>
        </authorList>
    </citation>
    <scope>NUCLEOTIDE SEQUENCE [LARGE SCALE GENOMIC DNA]</scope>
    <source>
        <strain evidence="10 11">JEL517</strain>
    </source>
</reference>
<evidence type="ECO:0000313" key="10">
    <source>
        <dbReference type="EMBL" id="TPX37060.1"/>
    </source>
</evidence>
<evidence type="ECO:0000256" key="9">
    <source>
        <dbReference type="SAM" id="Phobius"/>
    </source>
</evidence>
<dbReference type="GeneID" id="42002093"/>
<evidence type="ECO:0000256" key="5">
    <source>
        <dbReference type="ARBA" id="ARBA00022989"/>
    </source>
</evidence>
<dbReference type="AlphaFoldDB" id="A0A507C639"/>
<evidence type="ECO:0000256" key="2">
    <source>
        <dbReference type="ARBA" id="ARBA00022448"/>
    </source>
</evidence>
<feature type="region of interest" description="Disordered" evidence="8">
    <location>
        <begin position="384"/>
        <end position="444"/>
    </location>
</feature>
<evidence type="ECO:0000256" key="1">
    <source>
        <dbReference type="ARBA" id="ARBA00004651"/>
    </source>
</evidence>
<keyword evidence="6" id="KW-0406">Ion transport</keyword>
<proteinExistence type="predicted"/>
<dbReference type="PANTHER" id="PTHR33281">
    <property type="entry name" value="UPF0187 PROTEIN YNEE"/>
    <property type="match status" value="1"/>
</dbReference>
<evidence type="ECO:0000256" key="8">
    <source>
        <dbReference type="SAM" id="MobiDB-lite"/>
    </source>
</evidence>
<dbReference type="STRING" id="1806994.A0A507C639"/>
<keyword evidence="4 9" id="KW-0812">Transmembrane</keyword>
<evidence type="ECO:0008006" key="12">
    <source>
        <dbReference type="Google" id="ProtNLM"/>
    </source>
</evidence>
<keyword evidence="5 9" id="KW-1133">Transmembrane helix</keyword>
<protein>
    <recommendedName>
        <fullName evidence="12">Bestrophin</fullName>
    </recommendedName>
</protein>
<comment type="subcellular location">
    <subcellularLocation>
        <location evidence="1">Cell membrane</location>
        <topology evidence="1">Multi-pass membrane protein</topology>
    </subcellularLocation>
</comment>
<dbReference type="EMBL" id="QEAO01000003">
    <property type="protein sequence ID" value="TPX37060.1"/>
    <property type="molecule type" value="Genomic_DNA"/>
</dbReference>
<evidence type="ECO:0000256" key="6">
    <source>
        <dbReference type="ARBA" id="ARBA00023065"/>
    </source>
</evidence>